<dbReference type="RefSeq" id="WP_091697524.1">
    <property type="nucleotide sequence ID" value="NZ_FPBF01000008.1"/>
</dbReference>
<dbReference type="SUPFAM" id="SSF53649">
    <property type="entry name" value="Alkaline phosphatase-like"/>
    <property type="match status" value="1"/>
</dbReference>
<accession>A0A1I7DXB4</accession>
<protein>
    <submittedName>
        <fullName evidence="2">Predicted pyrophosphatase or phosphodiesterase, AlkP superfamily</fullName>
    </submittedName>
</protein>
<dbReference type="InterPro" id="IPR002591">
    <property type="entry name" value="Phosphodiest/P_Trfase"/>
</dbReference>
<dbReference type="Gene3D" id="3.40.720.10">
    <property type="entry name" value="Alkaline Phosphatase, subunit A"/>
    <property type="match status" value="1"/>
</dbReference>
<evidence type="ECO:0000313" key="3">
    <source>
        <dbReference type="Proteomes" id="UP000199673"/>
    </source>
</evidence>
<evidence type="ECO:0000313" key="2">
    <source>
        <dbReference type="EMBL" id="SFU16319.1"/>
    </source>
</evidence>
<dbReference type="STRING" id="305507.SAMN04489724_4538"/>
<dbReference type="OrthoDB" id="9779418at2"/>
<dbReference type="InterPro" id="IPR017850">
    <property type="entry name" value="Alkaline_phosphatase_core_sf"/>
</dbReference>
<feature type="chain" id="PRO_5011705689" evidence="1">
    <location>
        <begin position="22"/>
        <end position="414"/>
    </location>
</feature>
<feature type="signal peptide" evidence="1">
    <location>
        <begin position="1"/>
        <end position="21"/>
    </location>
</feature>
<dbReference type="EMBL" id="FPBF01000008">
    <property type="protein sequence ID" value="SFU16319.1"/>
    <property type="molecule type" value="Genomic_DNA"/>
</dbReference>
<keyword evidence="3" id="KW-1185">Reference proteome</keyword>
<evidence type="ECO:0000256" key="1">
    <source>
        <dbReference type="SAM" id="SignalP"/>
    </source>
</evidence>
<dbReference type="Pfam" id="PF01663">
    <property type="entry name" value="Phosphodiest"/>
    <property type="match status" value="1"/>
</dbReference>
<organism evidence="2 3">
    <name type="scientific">Algoriphagus locisalis</name>
    <dbReference type="NCBI Taxonomy" id="305507"/>
    <lineage>
        <taxon>Bacteria</taxon>
        <taxon>Pseudomonadati</taxon>
        <taxon>Bacteroidota</taxon>
        <taxon>Cytophagia</taxon>
        <taxon>Cytophagales</taxon>
        <taxon>Cyclobacteriaceae</taxon>
        <taxon>Algoriphagus</taxon>
    </lineage>
</organism>
<dbReference type="CDD" id="cd16018">
    <property type="entry name" value="Enpp"/>
    <property type="match status" value="1"/>
</dbReference>
<keyword evidence="1" id="KW-0732">Signal</keyword>
<dbReference type="Gene3D" id="3.30.1360.180">
    <property type="match status" value="1"/>
</dbReference>
<dbReference type="PANTHER" id="PTHR10151">
    <property type="entry name" value="ECTONUCLEOTIDE PYROPHOSPHATASE/PHOSPHODIESTERASE"/>
    <property type="match status" value="1"/>
</dbReference>
<dbReference type="GO" id="GO:0016787">
    <property type="term" value="F:hydrolase activity"/>
    <property type="evidence" value="ECO:0007669"/>
    <property type="project" value="UniProtKB-ARBA"/>
</dbReference>
<dbReference type="AlphaFoldDB" id="A0A1I7DXB4"/>
<dbReference type="PANTHER" id="PTHR10151:SF120">
    <property type="entry name" value="BIS(5'-ADENOSYL)-TRIPHOSPHATASE"/>
    <property type="match status" value="1"/>
</dbReference>
<gene>
    <name evidence="2" type="ORF">SAMN04489724_4538</name>
</gene>
<reference evidence="3" key="1">
    <citation type="submission" date="2016-10" db="EMBL/GenBank/DDBJ databases">
        <authorList>
            <person name="Varghese N."/>
            <person name="Submissions S."/>
        </authorList>
    </citation>
    <scope>NUCLEOTIDE SEQUENCE [LARGE SCALE GENOMIC DNA]</scope>
    <source>
        <strain evidence="3">DSM 23445</strain>
    </source>
</reference>
<dbReference type="Proteomes" id="UP000199673">
    <property type="component" value="Unassembled WGS sequence"/>
</dbReference>
<sequence length="414" mass="47413">MKRFQALLLVVVLAFSTVSFAQEKNHEPIVILISLDGFRYDYVERFQPENLKKFIANGVAAESMMPSFPSKTFPNHYTIATGLKPEHHGLVDNSFYDPEKDQTYGIGKTEIVQDGSWYGGTPLWVLAEQNDMVSASYFFVGSEADVQGVYPTYYYPYDGRVSNMTRVTEVFKWLELPEEKRPRLITLYFSDMDDTGHRYGPSNDEKLTTTLTKLDYELGALFEGLKSYDLDINVIVVSDHGMMDVTPDHFINLSELTKDIPARIVNDGALAHVYLEDKKDKQKVIEALEKSDLPIHITDVDDKENYQDLMYKDRIGDILIIPDRNYYLAWETTLTRMKDNMDRLDTEVFGEHGYSPAYKDMHAIFYANGPAFKSGLEIETFQNIHVYPLICKILGLPTPDNIDGRLEVLEPILK</sequence>
<name>A0A1I7DXB4_9BACT</name>
<proteinExistence type="predicted"/>